<feature type="disulfide bond" evidence="6">
    <location>
        <begin position="8"/>
        <end position="17"/>
    </location>
</feature>
<evidence type="ECO:0000256" key="7">
    <source>
        <dbReference type="SAM" id="Phobius"/>
    </source>
</evidence>
<dbReference type="CDD" id="cd00054">
    <property type="entry name" value="EGF_CA"/>
    <property type="match status" value="3"/>
</dbReference>
<dbReference type="FunFam" id="2.10.25.10:FF:000472">
    <property type="entry name" value="Uncharacterized protein, isoform A"/>
    <property type="match status" value="3"/>
</dbReference>
<dbReference type="InterPro" id="IPR018097">
    <property type="entry name" value="EGF_Ca-bd_CS"/>
</dbReference>
<feature type="domain" description="EGF-like" evidence="8">
    <location>
        <begin position="58"/>
        <end position="94"/>
    </location>
</feature>
<dbReference type="PRINTS" id="PR00010">
    <property type="entry name" value="EGFBLOOD"/>
</dbReference>
<feature type="disulfide bond" evidence="6">
    <location>
        <begin position="248"/>
        <end position="257"/>
    </location>
</feature>
<dbReference type="OrthoDB" id="430340at2759"/>
<feature type="transmembrane region" description="Helical" evidence="7">
    <location>
        <begin position="280"/>
        <end position="301"/>
    </location>
</feature>
<dbReference type="PROSITE" id="PS00022">
    <property type="entry name" value="EGF_1"/>
    <property type="match status" value="7"/>
</dbReference>
<keyword evidence="1 6" id="KW-0245">EGF-like domain</keyword>
<dbReference type="EMBL" id="KQ422989">
    <property type="protein sequence ID" value="KOF73804.1"/>
    <property type="molecule type" value="Genomic_DNA"/>
</dbReference>
<dbReference type="InterPro" id="IPR001881">
    <property type="entry name" value="EGF-like_Ca-bd_dom"/>
</dbReference>
<evidence type="ECO:0000313" key="9">
    <source>
        <dbReference type="EMBL" id="KOF73804.1"/>
    </source>
</evidence>
<dbReference type="Pfam" id="PF00008">
    <property type="entry name" value="EGF"/>
    <property type="match status" value="4"/>
</dbReference>
<dbReference type="SMART" id="SM00179">
    <property type="entry name" value="EGF_CA"/>
    <property type="match status" value="4"/>
</dbReference>
<dbReference type="InterPro" id="IPR051022">
    <property type="entry name" value="Notch_Cell-Fate_Det"/>
</dbReference>
<gene>
    <name evidence="9" type="ORF">OCBIM_22037279mg</name>
</gene>
<dbReference type="AlphaFoldDB" id="A0A0L8GAC7"/>
<feature type="disulfide bond" evidence="6">
    <location>
        <begin position="84"/>
        <end position="93"/>
    </location>
</feature>
<feature type="disulfide bond" evidence="6">
    <location>
        <begin position="128"/>
        <end position="137"/>
    </location>
</feature>
<evidence type="ECO:0000259" key="8">
    <source>
        <dbReference type="PROSITE" id="PS50026"/>
    </source>
</evidence>
<accession>A0A0L8GAC7</accession>
<evidence type="ECO:0000256" key="1">
    <source>
        <dbReference type="ARBA" id="ARBA00022536"/>
    </source>
</evidence>
<name>A0A0L8GAC7_OCTBM</name>
<keyword evidence="3" id="KW-0677">Repeat</keyword>
<feature type="domain" description="EGF-like" evidence="8">
    <location>
        <begin position="1"/>
        <end position="18"/>
    </location>
</feature>
<keyword evidence="2" id="KW-0732">Signal</keyword>
<feature type="disulfide bond" evidence="6">
    <location>
        <begin position="210"/>
        <end position="219"/>
    </location>
</feature>
<feature type="domain" description="EGF-like" evidence="8">
    <location>
        <begin position="222"/>
        <end position="258"/>
    </location>
</feature>
<dbReference type="PROSITE" id="PS01186">
    <property type="entry name" value="EGF_2"/>
    <property type="match status" value="3"/>
</dbReference>
<dbReference type="PROSITE" id="PS00010">
    <property type="entry name" value="ASX_HYDROXYL"/>
    <property type="match status" value="4"/>
</dbReference>
<keyword evidence="4 6" id="KW-1015">Disulfide bond</keyword>
<feature type="domain" description="EGF-like" evidence="8">
    <location>
        <begin position="183"/>
        <end position="220"/>
    </location>
</feature>
<dbReference type="PROSITE" id="PS50026">
    <property type="entry name" value="EGF_3"/>
    <property type="match status" value="7"/>
</dbReference>
<protein>
    <recommendedName>
        <fullName evidence="8">EGF-like domain-containing protein</fullName>
    </recommendedName>
</protein>
<keyword evidence="7" id="KW-1133">Transmembrane helix</keyword>
<evidence type="ECO:0000256" key="5">
    <source>
        <dbReference type="ARBA" id="ARBA00023180"/>
    </source>
</evidence>
<keyword evidence="7" id="KW-0472">Membrane</keyword>
<feature type="domain" description="EGF-like" evidence="8">
    <location>
        <begin position="20"/>
        <end position="56"/>
    </location>
</feature>
<reference evidence="9" key="1">
    <citation type="submission" date="2015-07" db="EMBL/GenBank/DDBJ databases">
        <title>MeaNS - Measles Nucleotide Surveillance Program.</title>
        <authorList>
            <person name="Tran T."/>
            <person name="Druce J."/>
        </authorList>
    </citation>
    <scope>NUCLEOTIDE SEQUENCE</scope>
    <source>
        <strain evidence="9">UCB-OBI-ISO-001</strain>
        <tissue evidence="9">Gonad</tissue>
    </source>
</reference>
<comment type="caution">
    <text evidence="6">Lacks conserved residue(s) required for the propagation of feature annotation.</text>
</comment>
<keyword evidence="5" id="KW-0325">Glycoprotein</keyword>
<dbReference type="SMART" id="SM00181">
    <property type="entry name" value="EGF"/>
    <property type="match status" value="6"/>
</dbReference>
<feature type="disulfide bond" evidence="6">
    <location>
        <begin position="46"/>
        <end position="55"/>
    </location>
</feature>
<dbReference type="InterPro" id="IPR000152">
    <property type="entry name" value="EGF-type_Asp/Asn_hydroxyl_site"/>
</dbReference>
<dbReference type="SUPFAM" id="SSF57196">
    <property type="entry name" value="EGF/Laminin"/>
    <property type="match status" value="6"/>
</dbReference>
<feature type="domain" description="EGF-like" evidence="8">
    <location>
        <begin position="101"/>
        <end position="138"/>
    </location>
</feature>
<evidence type="ECO:0000256" key="3">
    <source>
        <dbReference type="ARBA" id="ARBA00022737"/>
    </source>
</evidence>
<evidence type="ECO:0000256" key="4">
    <source>
        <dbReference type="ARBA" id="ARBA00023157"/>
    </source>
</evidence>
<sequence length="328" mass="36826">MSEYKCDCQEGFTGHRCEVNINECLSNPCQNGGICIDKINGYICKCMKGITGKYCETNIDDCSPNRCQAKAACIDWVDDFFCKCPDGLAGKICNETQPGKKYIPCHSHICLNEGICFQNEFDKKYCVCPKGFKGPFCEINIDDCKPNPCLHNGTCTDLIDDFYCYCPSWLTGKICDETQPDKNFGLCEKKICFNDGVCLKNEFGVKYCVCPRGFKGPLCKTNIDDCTPNRCQGNGTCIDQIDNFHCRCPSWLTGQLCETKIGPKPLIDGVASTGIDGSTLAVLLLLFYGIAFIIIIIACIWTRKERRHPRDFCFEIPLNKYYNISDLM</sequence>
<dbReference type="PROSITE" id="PS01187">
    <property type="entry name" value="EGF_CA"/>
    <property type="match status" value="3"/>
</dbReference>
<evidence type="ECO:0000256" key="6">
    <source>
        <dbReference type="PROSITE-ProRule" id="PRU00076"/>
    </source>
</evidence>
<keyword evidence="7" id="KW-0812">Transmembrane</keyword>
<feature type="domain" description="EGF-like" evidence="8">
    <location>
        <begin position="140"/>
        <end position="176"/>
    </location>
</feature>
<dbReference type="GO" id="GO:0005509">
    <property type="term" value="F:calcium ion binding"/>
    <property type="evidence" value="ECO:0007669"/>
    <property type="project" value="InterPro"/>
</dbReference>
<organism evidence="9">
    <name type="scientific">Octopus bimaculoides</name>
    <name type="common">California two-spotted octopus</name>
    <dbReference type="NCBI Taxonomy" id="37653"/>
    <lineage>
        <taxon>Eukaryota</taxon>
        <taxon>Metazoa</taxon>
        <taxon>Spiralia</taxon>
        <taxon>Lophotrochozoa</taxon>
        <taxon>Mollusca</taxon>
        <taxon>Cephalopoda</taxon>
        <taxon>Coleoidea</taxon>
        <taxon>Octopodiformes</taxon>
        <taxon>Octopoda</taxon>
        <taxon>Incirrata</taxon>
        <taxon>Octopodidae</taxon>
        <taxon>Octopus</taxon>
    </lineage>
</organism>
<dbReference type="Gene3D" id="2.10.25.10">
    <property type="entry name" value="Laminin"/>
    <property type="match status" value="7"/>
</dbReference>
<dbReference type="PANTHER" id="PTHR24049">
    <property type="entry name" value="CRUMBS FAMILY MEMBER"/>
    <property type="match status" value="1"/>
</dbReference>
<proteinExistence type="predicted"/>
<evidence type="ECO:0000256" key="2">
    <source>
        <dbReference type="ARBA" id="ARBA00022729"/>
    </source>
</evidence>
<feature type="disulfide bond" evidence="6">
    <location>
        <begin position="166"/>
        <end position="175"/>
    </location>
</feature>
<dbReference type="InterPro" id="IPR000742">
    <property type="entry name" value="EGF"/>
</dbReference>